<comment type="caution">
    <text evidence="2">The sequence shown here is derived from an EMBL/GenBank/DDBJ whole genome shotgun (WGS) entry which is preliminary data.</text>
</comment>
<dbReference type="Proteomes" id="UP000231183">
    <property type="component" value="Unassembled WGS sequence"/>
</dbReference>
<keyword evidence="1" id="KW-0812">Transmembrane</keyword>
<sequence length="174" mass="20380">MKQNTNKIVMILVIVMIILIGIIIYFTTRNSDNQTNDKIKIQNNNQTTTTDNKQSISKETEVKKVDETVNWQTYKNDKYKFEFKYPPKHTMNPAANQQTNSNLMIALVDSTSKIPAQYIAIEVWDSKQDFESEKNNAKPTYVIENNDVYITFLYQMEEYKETVKKIIESFKLAK</sequence>
<name>A0A2M6W366_9BACT</name>
<reference evidence="3" key="1">
    <citation type="submission" date="2017-09" db="EMBL/GenBank/DDBJ databases">
        <title>Depth-based differentiation of microbial function through sediment-hosted aquifers and enrichment of novel symbionts in the deep terrestrial subsurface.</title>
        <authorList>
            <person name="Probst A.J."/>
            <person name="Ladd B."/>
            <person name="Jarett J.K."/>
            <person name="Geller-Mcgrath D.E."/>
            <person name="Sieber C.M.K."/>
            <person name="Emerson J.B."/>
            <person name="Anantharaman K."/>
            <person name="Thomas B.C."/>
            <person name="Malmstrom R."/>
            <person name="Stieglmeier M."/>
            <person name="Klingl A."/>
            <person name="Woyke T."/>
            <person name="Ryan C.M."/>
            <person name="Banfield J.F."/>
        </authorList>
    </citation>
    <scope>NUCLEOTIDE SEQUENCE [LARGE SCALE GENOMIC DNA]</scope>
</reference>
<dbReference type="EMBL" id="PFBX01000049">
    <property type="protein sequence ID" value="PIT87160.1"/>
    <property type="molecule type" value="Genomic_DNA"/>
</dbReference>
<evidence type="ECO:0000256" key="1">
    <source>
        <dbReference type="SAM" id="Phobius"/>
    </source>
</evidence>
<gene>
    <name evidence="2" type="ORF">COU31_04335</name>
</gene>
<organism evidence="2 3">
    <name type="scientific">Candidatus Magasanikbacteria bacterium CG10_big_fil_rev_8_21_14_0_10_40_10</name>
    <dbReference type="NCBI Taxonomy" id="1974648"/>
    <lineage>
        <taxon>Bacteria</taxon>
        <taxon>Candidatus Magasanikiibacteriota</taxon>
    </lineage>
</organism>
<proteinExistence type="predicted"/>
<keyword evidence="1" id="KW-1133">Transmembrane helix</keyword>
<keyword evidence="1" id="KW-0472">Membrane</keyword>
<evidence type="ECO:0000313" key="3">
    <source>
        <dbReference type="Proteomes" id="UP000231183"/>
    </source>
</evidence>
<dbReference type="AlphaFoldDB" id="A0A2M6W366"/>
<accession>A0A2M6W366</accession>
<feature type="transmembrane region" description="Helical" evidence="1">
    <location>
        <begin position="7"/>
        <end position="26"/>
    </location>
</feature>
<evidence type="ECO:0000313" key="2">
    <source>
        <dbReference type="EMBL" id="PIT87160.1"/>
    </source>
</evidence>
<protein>
    <submittedName>
        <fullName evidence="2">Uncharacterized protein</fullName>
    </submittedName>
</protein>